<sequence length="51" mass="5753">MSRLITWFSTAKGKIFTRTCVGITGISIFGIQIAVNGPLQENFKEMIQIYE</sequence>
<evidence type="ECO:0000313" key="2">
    <source>
        <dbReference type="Proteomes" id="UP001497382"/>
    </source>
</evidence>
<name>A0AAV1ZX50_9ARAC</name>
<gene>
    <name evidence="1" type="ORF">LARSCL_LOCUS7824</name>
</gene>
<dbReference type="EMBL" id="CAXIEN010000081">
    <property type="protein sequence ID" value="CAL1274980.1"/>
    <property type="molecule type" value="Genomic_DNA"/>
</dbReference>
<organism evidence="1 2">
    <name type="scientific">Larinioides sclopetarius</name>
    <dbReference type="NCBI Taxonomy" id="280406"/>
    <lineage>
        <taxon>Eukaryota</taxon>
        <taxon>Metazoa</taxon>
        <taxon>Ecdysozoa</taxon>
        <taxon>Arthropoda</taxon>
        <taxon>Chelicerata</taxon>
        <taxon>Arachnida</taxon>
        <taxon>Araneae</taxon>
        <taxon>Araneomorphae</taxon>
        <taxon>Entelegynae</taxon>
        <taxon>Araneoidea</taxon>
        <taxon>Araneidae</taxon>
        <taxon>Larinioides</taxon>
    </lineage>
</organism>
<reference evidence="1 2" key="1">
    <citation type="submission" date="2024-04" db="EMBL/GenBank/DDBJ databases">
        <authorList>
            <person name="Rising A."/>
            <person name="Reimegard J."/>
            <person name="Sonavane S."/>
            <person name="Akerstrom W."/>
            <person name="Nylinder S."/>
            <person name="Hedman E."/>
            <person name="Kallberg Y."/>
        </authorList>
    </citation>
    <scope>NUCLEOTIDE SEQUENCE [LARGE SCALE GENOMIC DNA]</scope>
</reference>
<protein>
    <submittedName>
        <fullName evidence="1">Uncharacterized protein</fullName>
    </submittedName>
</protein>
<evidence type="ECO:0000313" key="1">
    <source>
        <dbReference type="EMBL" id="CAL1274980.1"/>
    </source>
</evidence>
<dbReference type="Proteomes" id="UP001497382">
    <property type="component" value="Unassembled WGS sequence"/>
</dbReference>
<keyword evidence="2" id="KW-1185">Reference proteome</keyword>
<dbReference type="AlphaFoldDB" id="A0AAV1ZX50"/>
<comment type="caution">
    <text evidence="1">The sequence shown here is derived from an EMBL/GenBank/DDBJ whole genome shotgun (WGS) entry which is preliminary data.</text>
</comment>
<accession>A0AAV1ZX50</accession>
<proteinExistence type="predicted"/>